<comment type="caution">
    <text evidence="1">The sequence shown here is derived from an EMBL/GenBank/DDBJ whole genome shotgun (WGS) entry which is preliminary data.</text>
</comment>
<reference evidence="1" key="1">
    <citation type="submission" date="2023-04" db="EMBL/GenBank/DDBJ databases">
        <title>Phytophthora fragariaefolia NBRC 109709.</title>
        <authorList>
            <person name="Ichikawa N."/>
            <person name="Sato H."/>
            <person name="Tonouchi N."/>
        </authorList>
    </citation>
    <scope>NUCLEOTIDE SEQUENCE</scope>
    <source>
        <strain evidence="1">NBRC 109709</strain>
    </source>
</reference>
<protein>
    <submittedName>
        <fullName evidence="1">Unnamed protein product</fullName>
    </submittedName>
</protein>
<proteinExistence type="predicted"/>
<gene>
    <name evidence="1" type="ORF">Pfra01_002578500</name>
</gene>
<name>A0A9W7D9N4_9STRA</name>
<dbReference type="EMBL" id="BSXT01005069">
    <property type="protein sequence ID" value="GMF59600.1"/>
    <property type="molecule type" value="Genomic_DNA"/>
</dbReference>
<dbReference type="AlphaFoldDB" id="A0A9W7D9N4"/>
<keyword evidence="2" id="KW-1185">Reference proteome</keyword>
<dbReference type="OrthoDB" id="10421320at2759"/>
<evidence type="ECO:0000313" key="2">
    <source>
        <dbReference type="Proteomes" id="UP001165121"/>
    </source>
</evidence>
<accession>A0A9W7D9N4</accession>
<dbReference type="Proteomes" id="UP001165121">
    <property type="component" value="Unassembled WGS sequence"/>
</dbReference>
<organism evidence="1 2">
    <name type="scientific">Phytophthora fragariaefolia</name>
    <dbReference type="NCBI Taxonomy" id="1490495"/>
    <lineage>
        <taxon>Eukaryota</taxon>
        <taxon>Sar</taxon>
        <taxon>Stramenopiles</taxon>
        <taxon>Oomycota</taxon>
        <taxon>Peronosporomycetes</taxon>
        <taxon>Peronosporales</taxon>
        <taxon>Peronosporaceae</taxon>
        <taxon>Phytophthora</taxon>
    </lineage>
</organism>
<sequence>MIAVNKTVLTTAQILEVHAAHGNDFIIIDFDSTRQYKNFAQYIDINVRLADDKVINVRYWKLSNDGLVIGSRIKKPEQRKYESIYMGVSLLDDEGSENENTKALQLLCEAFEEKINELKSSGAITDDARLPHKQTDGSYKPFHLISTNIVTPMQTTATSK</sequence>
<evidence type="ECO:0000313" key="1">
    <source>
        <dbReference type="EMBL" id="GMF59600.1"/>
    </source>
</evidence>